<sequence length="435" mass="49981">MFYYEQFGFHNKMANCRLFFRERVMALKRIRFVHAADLHLDSPFAGLRKLPPALFERVKESTFRAFENVCNLTIEKEADFLLICGDLYDGEDRSLKAQVRLKKQFERLKEAGIAVFVLHGNHDHLSGSWTKLDMPGNVRIFSERVETKSFTAKNGSKVHVYGFSYPKRHVLENKTDEYRKTGEADFHIGMLHGYLEGGTKMHQPYAPFALRDLLEKGMDYWALGHIHKQQILHTDPYIIYPGNIQGRNRKETGPKGCMVAEMDPLGAHAAFHETADILWERRAVSAKGANDFNSLYTACRHALEEERKEAQGVFLQLEIKDPDLLDDEALGKVKNGELMEVLQEGEEADRNFVWVHRITLPENALLSERDDGFILQEMKKTLAQLEETSIDEAVSPLYSHMYAGRYLDLDGDEKQRLLLEAEAAVFEKLKGRGKR</sequence>
<gene>
    <name evidence="3" type="ORF">B4098_0420</name>
</gene>
<dbReference type="InterPro" id="IPR004843">
    <property type="entry name" value="Calcineurin-like_PHP"/>
</dbReference>
<dbReference type="Gene3D" id="3.60.21.10">
    <property type="match status" value="1"/>
</dbReference>
<dbReference type="GO" id="GO:0016787">
    <property type="term" value="F:hydrolase activity"/>
    <property type="evidence" value="ECO:0007669"/>
    <property type="project" value="UniProtKB-KW"/>
</dbReference>
<dbReference type="AlphaFoldDB" id="A0A150K264"/>
<accession>A0A150K264</accession>
<dbReference type="PANTHER" id="PTHR30337:SF7">
    <property type="entry name" value="PHOSPHOESTERASE"/>
    <property type="match status" value="1"/>
</dbReference>
<dbReference type="InterPro" id="IPR014576">
    <property type="entry name" value="Pesterase_YhaO"/>
</dbReference>
<dbReference type="PANTHER" id="PTHR30337">
    <property type="entry name" value="COMPONENT OF ATP-DEPENDENT DSDNA EXONUCLEASE"/>
    <property type="match status" value="1"/>
</dbReference>
<dbReference type="InterPro" id="IPR041796">
    <property type="entry name" value="Mre11_N"/>
</dbReference>
<organism evidence="3 4">
    <name type="scientific">Heyndrickxia coagulans</name>
    <name type="common">Weizmannia coagulans</name>
    <dbReference type="NCBI Taxonomy" id="1398"/>
    <lineage>
        <taxon>Bacteria</taxon>
        <taxon>Bacillati</taxon>
        <taxon>Bacillota</taxon>
        <taxon>Bacilli</taxon>
        <taxon>Bacillales</taxon>
        <taxon>Bacillaceae</taxon>
        <taxon>Heyndrickxia</taxon>
    </lineage>
</organism>
<protein>
    <recommendedName>
        <fullName evidence="2">Calcineurin-like phosphoesterase domain-containing protein</fullName>
    </recommendedName>
</protein>
<name>A0A150K264_HEYCO</name>
<dbReference type="CDD" id="cd00840">
    <property type="entry name" value="MPP_Mre11_N"/>
    <property type="match status" value="1"/>
</dbReference>
<feature type="domain" description="Calcineurin-like phosphoesterase" evidence="2">
    <location>
        <begin position="30"/>
        <end position="228"/>
    </location>
</feature>
<proteinExistence type="predicted"/>
<comment type="caution">
    <text evidence="3">The sequence shown here is derived from an EMBL/GenBank/DDBJ whole genome shotgun (WGS) entry which is preliminary data.</text>
</comment>
<dbReference type="InterPro" id="IPR050535">
    <property type="entry name" value="DNA_Repair-Maintenance_Comp"/>
</dbReference>
<evidence type="ECO:0000256" key="1">
    <source>
        <dbReference type="ARBA" id="ARBA00022801"/>
    </source>
</evidence>
<dbReference type="SUPFAM" id="SSF56300">
    <property type="entry name" value="Metallo-dependent phosphatases"/>
    <property type="match status" value="1"/>
</dbReference>
<dbReference type="PIRSF" id="PIRSF033091">
    <property type="entry name" value="Pesterase_YhaO"/>
    <property type="match status" value="1"/>
</dbReference>
<dbReference type="Pfam" id="PF00149">
    <property type="entry name" value="Metallophos"/>
    <property type="match status" value="1"/>
</dbReference>
<evidence type="ECO:0000313" key="4">
    <source>
        <dbReference type="Proteomes" id="UP000075288"/>
    </source>
</evidence>
<dbReference type="EMBL" id="LQYG01000042">
    <property type="protein sequence ID" value="KYC63014.1"/>
    <property type="molecule type" value="Genomic_DNA"/>
</dbReference>
<dbReference type="PATRIC" id="fig|1398.26.peg.2836"/>
<keyword evidence="1" id="KW-0378">Hydrolase</keyword>
<evidence type="ECO:0000313" key="3">
    <source>
        <dbReference type="EMBL" id="KYC63014.1"/>
    </source>
</evidence>
<evidence type="ECO:0000259" key="2">
    <source>
        <dbReference type="Pfam" id="PF00149"/>
    </source>
</evidence>
<reference evidence="3 4" key="1">
    <citation type="submission" date="2016-01" db="EMBL/GenBank/DDBJ databases">
        <title>Genome Sequences of Twelve Sporeforming Bacillus Species Isolated from Foods.</title>
        <authorList>
            <person name="Berendsen E.M."/>
            <person name="Wells-Bennik M.H."/>
            <person name="Krawcyk A.O."/>
            <person name="De Jong A."/>
            <person name="Holsappel S."/>
            <person name="Eijlander R.T."/>
            <person name="Kuipers O.P."/>
        </authorList>
    </citation>
    <scope>NUCLEOTIDE SEQUENCE [LARGE SCALE GENOMIC DNA]</scope>
    <source>
        <strain evidence="3 4">B4098</strain>
    </source>
</reference>
<dbReference type="InterPro" id="IPR029052">
    <property type="entry name" value="Metallo-depent_PP-like"/>
</dbReference>
<dbReference type="Proteomes" id="UP000075288">
    <property type="component" value="Unassembled WGS sequence"/>
</dbReference>